<evidence type="ECO:0000256" key="10">
    <source>
        <dbReference type="ARBA" id="ARBA00022989"/>
    </source>
</evidence>
<keyword evidence="10 14" id="KW-1133">Transmembrane helix</keyword>
<comment type="similarity">
    <text evidence="2 14">Belongs to the peptidase M50B family.</text>
</comment>
<dbReference type="PANTHER" id="PTHR39188">
    <property type="entry name" value="MEMBRANE-ASSOCIATED ZINC METALLOPROTEASE M50B"/>
    <property type="match status" value="1"/>
</dbReference>
<evidence type="ECO:0000256" key="16">
    <source>
        <dbReference type="PIRSR" id="PIRSR006404-2"/>
    </source>
</evidence>
<dbReference type="InterPro" id="IPR008915">
    <property type="entry name" value="Peptidase_M50"/>
</dbReference>
<evidence type="ECO:0000256" key="8">
    <source>
        <dbReference type="ARBA" id="ARBA00022801"/>
    </source>
</evidence>
<feature type="transmembrane region" description="Helical" evidence="14">
    <location>
        <begin position="20"/>
        <end position="39"/>
    </location>
</feature>
<dbReference type="InterPro" id="IPR016483">
    <property type="entry name" value="UCP006404_Pept_M50_CBS"/>
</dbReference>
<evidence type="ECO:0000256" key="12">
    <source>
        <dbReference type="ARBA" id="ARBA00023122"/>
    </source>
</evidence>
<keyword evidence="7" id="KW-0677">Repeat</keyword>
<evidence type="ECO:0000256" key="9">
    <source>
        <dbReference type="ARBA" id="ARBA00022833"/>
    </source>
</evidence>
<dbReference type="GO" id="GO:0005886">
    <property type="term" value="C:plasma membrane"/>
    <property type="evidence" value="ECO:0007669"/>
    <property type="project" value="UniProtKB-SubCell"/>
</dbReference>
<name>A0A497JHN6_9ARCH</name>
<evidence type="ECO:0000256" key="3">
    <source>
        <dbReference type="ARBA" id="ARBA00022475"/>
    </source>
</evidence>
<dbReference type="PANTHER" id="PTHR39188:SF3">
    <property type="entry name" value="STAGE IV SPORULATION PROTEIN FB"/>
    <property type="match status" value="1"/>
</dbReference>
<reference evidence="18 19" key="1">
    <citation type="submission" date="2018-06" db="EMBL/GenBank/DDBJ databases">
        <title>Extensive metabolic versatility and redundancy in microbially diverse, dynamic hydrothermal sediments.</title>
        <authorList>
            <person name="Dombrowski N."/>
            <person name="Teske A."/>
            <person name="Baker B.J."/>
        </authorList>
    </citation>
    <scope>NUCLEOTIDE SEQUENCE [LARGE SCALE GENOMIC DNA]</scope>
    <source>
        <strain evidence="18">B51_G17</strain>
    </source>
</reference>
<comment type="cofactor">
    <cofactor evidence="14 16">
        <name>Zn(2+)</name>
        <dbReference type="ChEBI" id="CHEBI:29105"/>
    </cofactor>
    <text evidence="14 16">Binds 1 zinc ion per subunit.</text>
</comment>
<comment type="caution">
    <text evidence="18">The sequence shown here is derived from an EMBL/GenBank/DDBJ whole genome shotgun (WGS) entry which is preliminary data.</text>
</comment>
<organism evidence="18 19">
    <name type="scientific">Candidatus Iainarchaeum sp</name>
    <dbReference type="NCBI Taxonomy" id="3101447"/>
    <lineage>
        <taxon>Archaea</taxon>
        <taxon>Candidatus Iainarchaeota</taxon>
        <taxon>Candidatus Iainarchaeia</taxon>
        <taxon>Candidatus Iainarchaeales</taxon>
        <taxon>Candidatus Iainarchaeaceae</taxon>
        <taxon>Candidatus Iainarchaeum</taxon>
    </lineage>
</organism>
<dbReference type="AlphaFoldDB" id="A0A497JHN6"/>
<gene>
    <name evidence="18" type="ORF">DRO04_01500</name>
</gene>
<evidence type="ECO:0000256" key="4">
    <source>
        <dbReference type="ARBA" id="ARBA00022670"/>
    </source>
</evidence>
<dbReference type="Pfam" id="PF02163">
    <property type="entry name" value="Peptidase_M50"/>
    <property type="match status" value="1"/>
</dbReference>
<feature type="transmembrane region" description="Helical" evidence="14">
    <location>
        <begin position="96"/>
        <end position="121"/>
    </location>
</feature>
<keyword evidence="11 14" id="KW-0482">Metalloprotease</keyword>
<comment type="subcellular location">
    <subcellularLocation>
        <location evidence="1 14">Cell membrane</location>
        <topology evidence="1 14">Multi-pass membrane protein</topology>
    </subcellularLocation>
</comment>
<sequence length="363" mass="40853">MRSITIGKILGIKIELHYTFVLLLSIAFFLLLIFDPFHILNYGMLFFILFSSVLLHELFHSLVALLKGLKVEKISLLPIGGIAYTQKMPEKPVDELVIALAGPLFNFAIVIIILLIIHLFPNFGMPPSSIFSLESGMNIALLQYPLFALLWVNFILGIFNLFFPALPLDGGRVVRALLATKFGFVKATQIASNASSLLAIFLGLFGLLLGNLFIVIIAVFIFLGAKAEAQTASIKEVLQNLNFRSIIKKPLYAKPEETIQEIFLKMKRARKEYVLIKKQNNFHYLDLEMMAEIDKRLWKKVKAIRVAKKIVPLYSCKNAALALNTIHEQDVLALPVIVDNRIIGVVEEPELAKLYKFKKIEAA</sequence>
<evidence type="ECO:0000313" key="18">
    <source>
        <dbReference type="EMBL" id="RLG70625.1"/>
    </source>
</evidence>
<evidence type="ECO:0000256" key="5">
    <source>
        <dbReference type="ARBA" id="ARBA00022692"/>
    </source>
</evidence>
<feature type="binding site" evidence="16">
    <location>
        <position position="169"/>
    </location>
    <ligand>
        <name>Zn(2+)</name>
        <dbReference type="ChEBI" id="CHEBI:29105"/>
        <note>catalytic</note>
    </ligand>
</feature>
<keyword evidence="3 14" id="KW-1003">Cell membrane</keyword>
<dbReference type="Proteomes" id="UP000278031">
    <property type="component" value="Unassembled WGS sequence"/>
</dbReference>
<evidence type="ECO:0000256" key="13">
    <source>
        <dbReference type="ARBA" id="ARBA00023136"/>
    </source>
</evidence>
<keyword evidence="9 14" id="KW-0862">Zinc</keyword>
<keyword evidence="13 14" id="KW-0472">Membrane</keyword>
<evidence type="ECO:0000256" key="2">
    <source>
        <dbReference type="ARBA" id="ARBA00007931"/>
    </source>
</evidence>
<evidence type="ECO:0000256" key="14">
    <source>
        <dbReference type="PIRNR" id="PIRNR006404"/>
    </source>
</evidence>
<evidence type="ECO:0000256" key="6">
    <source>
        <dbReference type="ARBA" id="ARBA00022723"/>
    </source>
</evidence>
<accession>A0A497JHN6</accession>
<keyword evidence="8 14" id="KW-0378">Hydrolase</keyword>
<keyword evidence="5 14" id="KW-0812">Transmembrane</keyword>
<dbReference type="GO" id="GO:0008237">
    <property type="term" value="F:metallopeptidase activity"/>
    <property type="evidence" value="ECO:0007669"/>
    <property type="project" value="UniProtKB-UniRule"/>
</dbReference>
<feature type="binding site" evidence="16">
    <location>
        <position position="60"/>
    </location>
    <ligand>
        <name>Zn(2+)</name>
        <dbReference type="ChEBI" id="CHEBI:29105"/>
        <note>catalytic</note>
    </ligand>
</feature>
<feature type="active site" evidence="15">
    <location>
        <position position="57"/>
    </location>
</feature>
<evidence type="ECO:0000256" key="11">
    <source>
        <dbReference type="ARBA" id="ARBA00023049"/>
    </source>
</evidence>
<feature type="transmembrane region" description="Helical" evidence="14">
    <location>
        <begin position="141"/>
        <end position="166"/>
    </location>
</feature>
<dbReference type="GO" id="GO:0006508">
    <property type="term" value="P:proteolysis"/>
    <property type="evidence" value="ECO:0007669"/>
    <property type="project" value="UniProtKB-KW"/>
</dbReference>
<keyword evidence="12" id="KW-0129">CBS domain</keyword>
<dbReference type="PIRSF" id="PIRSF006404">
    <property type="entry name" value="UCP006404_Pept_M50_CBS"/>
    <property type="match status" value="1"/>
</dbReference>
<feature type="domain" description="Peptidase M50" evidence="17">
    <location>
        <begin position="45"/>
        <end position="201"/>
    </location>
</feature>
<keyword evidence="4 14" id="KW-0645">Protease</keyword>
<evidence type="ECO:0000256" key="15">
    <source>
        <dbReference type="PIRSR" id="PIRSR006404-1"/>
    </source>
</evidence>
<dbReference type="EMBL" id="QMWP01000043">
    <property type="protein sequence ID" value="RLG70625.1"/>
    <property type="molecule type" value="Genomic_DNA"/>
</dbReference>
<protein>
    <recommendedName>
        <fullName evidence="14">Zinc metalloprotease</fullName>
    </recommendedName>
</protein>
<evidence type="ECO:0000256" key="1">
    <source>
        <dbReference type="ARBA" id="ARBA00004651"/>
    </source>
</evidence>
<keyword evidence="6 14" id="KW-0479">Metal-binding</keyword>
<feature type="binding site" evidence="16">
    <location>
        <position position="56"/>
    </location>
    <ligand>
        <name>Zn(2+)</name>
        <dbReference type="ChEBI" id="CHEBI:29105"/>
        <note>catalytic</note>
    </ligand>
</feature>
<feature type="transmembrane region" description="Helical" evidence="14">
    <location>
        <begin position="197"/>
        <end position="225"/>
    </location>
</feature>
<evidence type="ECO:0000313" key="19">
    <source>
        <dbReference type="Proteomes" id="UP000278031"/>
    </source>
</evidence>
<dbReference type="GO" id="GO:0046872">
    <property type="term" value="F:metal ion binding"/>
    <property type="evidence" value="ECO:0007669"/>
    <property type="project" value="UniProtKB-UniRule"/>
</dbReference>
<evidence type="ECO:0000259" key="17">
    <source>
        <dbReference type="Pfam" id="PF02163"/>
    </source>
</evidence>
<evidence type="ECO:0000256" key="7">
    <source>
        <dbReference type="ARBA" id="ARBA00022737"/>
    </source>
</evidence>
<proteinExistence type="inferred from homology"/>
<feature type="transmembrane region" description="Helical" evidence="14">
    <location>
        <begin position="45"/>
        <end position="66"/>
    </location>
</feature>